<name>A0A386ZHQ6_9NOCA</name>
<dbReference type="SUPFAM" id="SSF53720">
    <property type="entry name" value="ALDH-like"/>
    <property type="match status" value="1"/>
</dbReference>
<dbReference type="InterPro" id="IPR016162">
    <property type="entry name" value="Ald_DH_N"/>
</dbReference>
<dbReference type="InterPro" id="IPR016163">
    <property type="entry name" value="Ald_DH_C"/>
</dbReference>
<dbReference type="Pfam" id="PF00171">
    <property type="entry name" value="Aldedh"/>
    <property type="match status" value="1"/>
</dbReference>
<gene>
    <name evidence="3" type="ORF">D7D52_28430</name>
</gene>
<organism evidence="3 4">
    <name type="scientific">Nocardia yunnanensis</name>
    <dbReference type="NCBI Taxonomy" id="2382165"/>
    <lineage>
        <taxon>Bacteria</taxon>
        <taxon>Bacillati</taxon>
        <taxon>Actinomycetota</taxon>
        <taxon>Actinomycetes</taxon>
        <taxon>Mycobacteriales</taxon>
        <taxon>Nocardiaceae</taxon>
        <taxon>Nocardia</taxon>
    </lineage>
</organism>
<evidence type="ECO:0000313" key="3">
    <source>
        <dbReference type="EMBL" id="AYF77088.1"/>
    </source>
</evidence>
<evidence type="ECO:0000256" key="1">
    <source>
        <dbReference type="ARBA" id="ARBA00023002"/>
    </source>
</evidence>
<dbReference type="RefSeq" id="WP_120741247.1">
    <property type="nucleotide sequence ID" value="NZ_CP032568.1"/>
</dbReference>
<accession>A0A386ZHQ6</accession>
<evidence type="ECO:0000313" key="4">
    <source>
        <dbReference type="Proteomes" id="UP000267164"/>
    </source>
</evidence>
<dbReference type="GO" id="GO:0016620">
    <property type="term" value="F:oxidoreductase activity, acting on the aldehyde or oxo group of donors, NAD or NADP as acceptor"/>
    <property type="evidence" value="ECO:0007669"/>
    <property type="project" value="InterPro"/>
</dbReference>
<sequence>MAESAQPATGRASAGRSKVLTSYDPRTGEVVGEYAGMGAGEVTRTVRSARTAEQWWAALGFDARKRWLLDWKRALARGTRELVELISSETGKPRLDAAIEVTLAVEQLDWAARQAERTLGRGTRLRATLRRASTGTVGHLPLGVVGVLGPWHNPVLTPMNSIAAAMAAGNAVVFKPSELTPGVGAWLADTWNHLAPNQPVLQVVTGDSGTAAALCKAEVDTLAYTGSGGAAREVAALAAQSSTPLLLEQSARGAMVVQVDARLEAAAAAAVYGSMANSGQQPVGVRTVYVADSVYEPFLELVAAQARQLRPGADRRASYGPMILESQLDAVRRQVRDALTRGARPVVGGLESIREPYIEPIVLTEVPEACGVVTGPAVGPVLVVNRVAGMDEAAERVNAAENPRTVAVFTRDVRSVPEFAARLRSELITVNSSPVYGVNGPGRIRNPQTLRDFARAQTISEKHPTDQITSGTFDKHPRRLRVARALFRLRHRV</sequence>
<proteinExistence type="predicted"/>
<evidence type="ECO:0000259" key="2">
    <source>
        <dbReference type="Pfam" id="PF00171"/>
    </source>
</evidence>
<feature type="domain" description="Aldehyde dehydrogenase" evidence="2">
    <location>
        <begin position="17"/>
        <end position="438"/>
    </location>
</feature>
<dbReference type="InterPro" id="IPR016161">
    <property type="entry name" value="Ald_DH/histidinol_DH"/>
</dbReference>
<protein>
    <submittedName>
        <fullName evidence="3">Aldehyde dehydrogenase family protein</fullName>
    </submittedName>
</protein>
<dbReference type="PANTHER" id="PTHR11699">
    <property type="entry name" value="ALDEHYDE DEHYDROGENASE-RELATED"/>
    <property type="match status" value="1"/>
</dbReference>
<dbReference type="EMBL" id="CP032568">
    <property type="protein sequence ID" value="AYF77088.1"/>
    <property type="molecule type" value="Genomic_DNA"/>
</dbReference>
<keyword evidence="4" id="KW-1185">Reference proteome</keyword>
<reference evidence="3 4" key="1">
    <citation type="submission" date="2018-09" db="EMBL/GenBank/DDBJ databases">
        <title>Nocardia yunnanensis sp. nov., an actinomycete isolated from a soil sample.</title>
        <authorList>
            <person name="Zhang J."/>
        </authorList>
    </citation>
    <scope>NUCLEOTIDE SEQUENCE [LARGE SCALE GENOMIC DNA]</scope>
    <source>
        <strain evidence="3 4">CFHS0054</strain>
    </source>
</reference>
<dbReference type="InterPro" id="IPR015590">
    <property type="entry name" value="Aldehyde_DH_dom"/>
</dbReference>
<dbReference type="Gene3D" id="3.40.605.10">
    <property type="entry name" value="Aldehyde Dehydrogenase, Chain A, domain 1"/>
    <property type="match status" value="1"/>
</dbReference>
<dbReference type="OrthoDB" id="6882680at2"/>
<dbReference type="AlphaFoldDB" id="A0A386ZHQ6"/>
<keyword evidence="1" id="KW-0560">Oxidoreductase</keyword>
<dbReference type="Gene3D" id="3.40.309.10">
    <property type="entry name" value="Aldehyde Dehydrogenase, Chain A, domain 2"/>
    <property type="match status" value="1"/>
</dbReference>
<dbReference type="Proteomes" id="UP000267164">
    <property type="component" value="Chromosome"/>
</dbReference>
<dbReference type="KEGG" id="nyu:D7D52_28430"/>